<dbReference type="SUPFAM" id="SSF46785">
    <property type="entry name" value="Winged helix' DNA-binding domain"/>
    <property type="match status" value="1"/>
</dbReference>
<evidence type="ECO:0000313" key="1">
    <source>
        <dbReference type="EMBL" id="SDR86133.1"/>
    </source>
</evidence>
<dbReference type="AlphaFoldDB" id="A0A1H1MH83"/>
<keyword evidence="2" id="KW-1185">Reference proteome</keyword>
<organism evidence="1 2">
    <name type="scientific">Brevibacterium siliguriense</name>
    <dbReference type="NCBI Taxonomy" id="1136497"/>
    <lineage>
        <taxon>Bacteria</taxon>
        <taxon>Bacillati</taxon>
        <taxon>Actinomycetota</taxon>
        <taxon>Actinomycetes</taxon>
        <taxon>Micrococcales</taxon>
        <taxon>Brevibacteriaceae</taxon>
        <taxon>Brevibacterium</taxon>
    </lineage>
</organism>
<dbReference type="InterPro" id="IPR036390">
    <property type="entry name" value="WH_DNA-bd_sf"/>
</dbReference>
<keyword evidence="1" id="KW-0238">DNA-binding</keyword>
<proteinExistence type="predicted"/>
<name>A0A1H1MH83_9MICO</name>
<dbReference type="OrthoDB" id="4804537at2"/>
<accession>A0A1H1MH83</accession>
<dbReference type="RefSeq" id="WP_092009630.1">
    <property type="nucleotide sequence ID" value="NZ_LT629766.1"/>
</dbReference>
<dbReference type="GO" id="GO:0003677">
    <property type="term" value="F:DNA binding"/>
    <property type="evidence" value="ECO:0007669"/>
    <property type="project" value="UniProtKB-KW"/>
</dbReference>
<dbReference type="STRING" id="1136497.SAMN04489752_0446"/>
<dbReference type="Gene3D" id="1.10.10.10">
    <property type="entry name" value="Winged helix-like DNA-binding domain superfamily/Winged helix DNA-binding domain"/>
    <property type="match status" value="1"/>
</dbReference>
<sequence length="145" mass="15406">MSSESPNQDSPDSPHLEDALALVSAASSLDSAIGAALSRVGLSFTDLRRLRFIGARPQGLNREDLAEAMGETRSQTIRSGGPLVKLGWLSRAESGEFVLTESGRHLIDQAEGIAEKAAARWFTDSGLSPTEVTASLRPDRSPSSK</sequence>
<reference evidence="2" key="1">
    <citation type="submission" date="2016-10" db="EMBL/GenBank/DDBJ databases">
        <authorList>
            <person name="Varghese N."/>
            <person name="Submissions S."/>
        </authorList>
    </citation>
    <scope>NUCLEOTIDE SEQUENCE [LARGE SCALE GENOMIC DNA]</scope>
    <source>
        <strain evidence="2">DSM 23676</strain>
    </source>
</reference>
<evidence type="ECO:0000313" key="2">
    <source>
        <dbReference type="Proteomes" id="UP000199597"/>
    </source>
</evidence>
<dbReference type="EMBL" id="LT629766">
    <property type="protein sequence ID" value="SDR86133.1"/>
    <property type="molecule type" value="Genomic_DNA"/>
</dbReference>
<dbReference type="InterPro" id="IPR036388">
    <property type="entry name" value="WH-like_DNA-bd_sf"/>
</dbReference>
<protein>
    <submittedName>
        <fullName evidence="1">DNA-binding transcriptional regulator, MarR family</fullName>
    </submittedName>
</protein>
<dbReference type="Proteomes" id="UP000199597">
    <property type="component" value="Chromosome I"/>
</dbReference>
<gene>
    <name evidence="1" type="ORF">SAMN04489752_0446</name>
</gene>